<evidence type="ECO:0000313" key="9">
    <source>
        <dbReference type="Proteomes" id="UP000827889"/>
    </source>
</evidence>
<dbReference type="PANTHER" id="PTHR31752:SF2">
    <property type="entry name" value="AUXIN EFFLUX CARRIER COMPONENT 5"/>
    <property type="match status" value="1"/>
</dbReference>
<dbReference type="OrthoDB" id="756449at2759"/>
<gene>
    <name evidence="10" type="primary">LOC115751672</name>
</gene>
<proteinExistence type="inferred from homology"/>
<dbReference type="RefSeq" id="XP_030545483.1">
    <property type="nucleotide sequence ID" value="XM_030689623.1"/>
</dbReference>
<evidence type="ECO:0000256" key="4">
    <source>
        <dbReference type="ARBA" id="ARBA00022692"/>
    </source>
</evidence>
<dbReference type="GO" id="GO:0005886">
    <property type="term" value="C:plasma membrane"/>
    <property type="evidence" value="ECO:0007669"/>
    <property type="project" value="TreeGrafter"/>
</dbReference>
<dbReference type="GeneID" id="115751672"/>
<name>A0A8B8QG09_9MYRT</name>
<dbReference type="AlphaFoldDB" id="A0A8B8QG09"/>
<dbReference type="GO" id="GO:0009734">
    <property type="term" value="P:auxin-activated signaling pathway"/>
    <property type="evidence" value="ECO:0007669"/>
    <property type="project" value="UniProtKB-KW"/>
</dbReference>
<evidence type="ECO:0000256" key="7">
    <source>
        <dbReference type="ARBA" id="ARBA00023294"/>
    </source>
</evidence>
<feature type="transmembrane region" description="Helical" evidence="8">
    <location>
        <begin position="43"/>
        <end position="68"/>
    </location>
</feature>
<dbReference type="Pfam" id="PF03547">
    <property type="entry name" value="Mem_trans"/>
    <property type="match status" value="1"/>
</dbReference>
<keyword evidence="7" id="KW-0927">Auxin signaling pathway</keyword>
<keyword evidence="3" id="KW-0813">Transport</keyword>
<keyword evidence="6 8" id="KW-0472">Membrane</keyword>
<evidence type="ECO:0000256" key="5">
    <source>
        <dbReference type="ARBA" id="ARBA00022989"/>
    </source>
</evidence>
<evidence type="ECO:0000256" key="2">
    <source>
        <dbReference type="ARBA" id="ARBA00009177"/>
    </source>
</evidence>
<reference evidence="10" key="1">
    <citation type="submission" date="2025-08" db="UniProtKB">
        <authorList>
            <consortium name="RefSeq"/>
        </authorList>
    </citation>
    <scope>IDENTIFICATION</scope>
    <source>
        <tissue evidence="10">Leaf</tissue>
    </source>
</reference>
<keyword evidence="4 8" id="KW-0812">Transmembrane</keyword>
<dbReference type="KEGG" id="rarg:115751672"/>
<evidence type="ECO:0000313" key="10">
    <source>
        <dbReference type="RefSeq" id="XP_030545483.1"/>
    </source>
</evidence>
<feature type="transmembrane region" description="Helical" evidence="8">
    <location>
        <begin position="103"/>
        <end position="126"/>
    </location>
</feature>
<dbReference type="InterPro" id="IPR004776">
    <property type="entry name" value="Mem_transp_PIN-like"/>
</dbReference>
<dbReference type="GO" id="GO:0010329">
    <property type="term" value="F:auxin efflux transmembrane transporter activity"/>
    <property type="evidence" value="ECO:0007669"/>
    <property type="project" value="TreeGrafter"/>
</dbReference>
<evidence type="ECO:0000256" key="1">
    <source>
        <dbReference type="ARBA" id="ARBA00004127"/>
    </source>
</evidence>
<comment type="similarity">
    <text evidence="2">Belongs to the auxin efflux carrier (TC 2.A.69.1) family.</text>
</comment>
<accession>A0A8B8QG09</accession>
<evidence type="ECO:0000256" key="6">
    <source>
        <dbReference type="ARBA" id="ARBA00023136"/>
    </source>
</evidence>
<sequence>MLGYRSVKWWNIFTPDQCDAMNRLVCYFALPLSSPTSSRSMSIPGITCSLLPTLVSKVIIVVVVLAFWGQVQHQGELWLVHHQLLAAVHADQLTRRRRPPVKAMYGSLGVDLVIQAIVWLAIILVAHSVSFFM</sequence>
<protein>
    <submittedName>
        <fullName evidence="10">Auxin efflux carrier component 5-like</fullName>
    </submittedName>
</protein>
<comment type="subcellular location">
    <subcellularLocation>
        <location evidence="1">Endomembrane system</location>
        <topology evidence="1">Multi-pass membrane protein</topology>
    </subcellularLocation>
</comment>
<dbReference type="PANTHER" id="PTHR31752">
    <property type="entry name" value="AUXIN EFFLUX CARRIER COMPONENT 1B-RELATED"/>
    <property type="match status" value="1"/>
</dbReference>
<dbReference type="InterPro" id="IPR051107">
    <property type="entry name" value="Auxin_Efflux_Carrier"/>
</dbReference>
<dbReference type="GO" id="GO:0009926">
    <property type="term" value="P:auxin polar transport"/>
    <property type="evidence" value="ECO:0007669"/>
    <property type="project" value="TreeGrafter"/>
</dbReference>
<organism evidence="9 10">
    <name type="scientific">Rhodamnia argentea</name>
    <dbReference type="NCBI Taxonomy" id="178133"/>
    <lineage>
        <taxon>Eukaryota</taxon>
        <taxon>Viridiplantae</taxon>
        <taxon>Streptophyta</taxon>
        <taxon>Embryophyta</taxon>
        <taxon>Tracheophyta</taxon>
        <taxon>Spermatophyta</taxon>
        <taxon>Magnoliopsida</taxon>
        <taxon>eudicotyledons</taxon>
        <taxon>Gunneridae</taxon>
        <taxon>Pentapetalae</taxon>
        <taxon>rosids</taxon>
        <taxon>malvids</taxon>
        <taxon>Myrtales</taxon>
        <taxon>Myrtaceae</taxon>
        <taxon>Myrtoideae</taxon>
        <taxon>Myrteae</taxon>
        <taxon>Australasian group</taxon>
        <taxon>Rhodamnia</taxon>
    </lineage>
</organism>
<dbReference type="GO" id="GO:0005783">
    <property type="term" value="C:endoplasmic reticulum"/>
    <property type="evidence" value="ECO:0007669"/>
    <property type="project" value="TreeGrafter"/>
</dbReference>
<dbReference type="Proteomes" id="UP000827889">
    <property type="component" value="Chromosome 6"/>
</dbReference>
<keyword evidence="9" id="KW-1185">Reference proteome</keyword>
<evidence type="ECO:0000256" key="3">
    <source>
        <dbReference type="ARBA" id="ARBA00022448"/>
    </source>
</evidence>
<evidence type="ECO:0000256" key="8">
    <source>
        <dbReference type="SAM" id="Phobius"/>
    </source>
</evidence>
<keyword evidence="5 8" id="KW-1133">Transmembrane helix</keyword>